<dbReference type="PANTHER" id="PTHR14226">
    <property type="entry name" value="NEUROPATHY TARGET ESTERASE/SWISS CHEESE D.MELANOGASTER"/>
    <property type="match status" value="1"/>
</dbReference>
<evidence type="ECO:0000256" key="4">
    <source>
        <dbReference type="PROSITE-ProRule" id="PRU01161"/>
    </source>
</evidence>
<evidence type="ECO:0000313" key="7">
    <source>
        <dbReference type="EMBL" id="QHI72410.1"/>
    </source>
</evidence>
<dbReference type="RefSeq" id="WP_162362180.1">
    <property type="nucleotide sequence ID" value="NZ_CP047591.1"/>
</dbReference>
<dbReference type="AlphaFoldDB" id="A0A6P1MCN4"/>
<feature type="domain" description="PNPLA" evidence="6">
    <location>
        <begin position="8"/>
        <end position="163"/>
    </location>
</feature>
<dbReference type="Proteomes" id="UP000463883">
    <property type="component" value="Chromosome"/>
</dbReference>
<evidence type="ECO:0000313" key="8">
    <source>
        <dbReference type="Proteomes" id="UP000463883"/>
    </source>
</evidence>
<dbReference type="GO" id="GO:0016787">
    <property type="term" value="F:hydrolase activity"/>
    <property type="evidence" value="ECO:0007669"/>
    <property type="project" value="UniProtKB-UniRule"/>
</dbReference>
<keyword evidence="3 4" id="KW-0443">Lipid metabolism</keyword>
<dbReference type="PROSITE" id="PS51635">
    <property type="entry name" value="PNPLA"/>
    <property type="match status" value="1"/>
</dbReference>
<evidence type="ECO:0000256" key="5">
    <source>
        <dbReference type="SAM" id="Coils"/>
    </source>
</evidence>
<evidence type="ECO:0000259" key="6">
    <source>
        <dbReference type="PROSITE" id="PS51635"/>
    </source>
</evidence>
<feature type="short sequence motif" description="GXSXG" evidence="4">
    <location>
        <begin position="39"/>
        <end position="43"/>
    </location>
</feature>
<organism evidence="7 8">
    <name type="scientific">Aminipila terrae</name>
    <dbReference type="NCBI Taxonomy" id="2697030"/>
    <lineage>
        <taxon>Bacteria</taxon>
        <taxon>Bacillati</taxon>
        <taxon>Bacillota</taxon>
        <taxon>Clostridia</taxon>
        <taxon>Peptostreptococcales</taxon>
        <taxon>Anaerovoracaceae</taxon>
        <taxon>Aminipila</taxon>
    </lineage>
</organism>
<reference evidence="7 8" key="1">
    <citation type="submission" date="2020-01" db="EMBL/GenBank/DDBJ databases">
        <title>Genomic analysis of Aminipila sp. CBA3637.</title>
        <authorList>
            <person name="Kim Y.B."/>
            <person name="Roh S.W."/>
        </authorList>
    </citation>
    <scope>NUCLEOTIDE SEQUENCE [LARGE SCALE GENOMIC DNA]</scope>
    <source>
        <strain evidence="7 8">CBA3637</strain>
    </source>
</reference>
<keyword evidence="1 4" id="KW-0378">Hydrolase</keyword>
<evidence type="ECO:0000256" key="3">
    <source>
        <dbReference type="ARBA" id="ARBA00023098"/>
    </source>
</evidence>
<feature type="short sequence motif" description="DGA/G" evidence="4">
    <location>
        <begin position="150"/>
        <end position="152"/>
    </location>
</feature>
<dbReference type="Gene3D" id="3.40.1090.10">
    <property type="entry name" value="Cytosolic phospholipase A2 catalytic domain"/>
    <property type="match status" value="1"/>
</dbReference>
<dbReference type="KEGG" id="amic:Ami3637_08370"/>
<name>A0A6P1MCN4_9FIRM</name>
<gene>
    <name evidence="7" type="ORF">Ami3637_08370</name>
</gene>
<evidence type="ECO:0000256" key="1">
    <source>
        <dbReference type="ARBA" id="ARBA00022801"/>
    </source>
</evidence>
<dbReference type="InterPro" id="IPR050301">
    <property type="entry name" value="NTE"/>
</dbReference>
<dbReference type="GO" id="GO:0016042">
    <property type="term" value="P:lipid catabolic process"/>
    <property type="evidence" value="ECO:0007669"/>
    <property type="project" value="UniProtKB-UniRule"/>
</dbReference>
<dbReference type="PANTHER" id="PTHR14226:SF57">
    <property type="entry name" value="BLR7027 PROTEIN"/>
    <property type="match status" value="1"/>
</dbReference>
<dbReference type="SUPFAM" id="SSF52151">
    <property type="entry name" value="FabD/lysophospholipase-like"/>
    <property type="match status" value="1"/>
</dbReference>
<sequence length="323" mass="36449">MLEGKTALVLGGGGSKGAYEIGVWQALNELGIQIDIVTGTSIGAVNGALVAQNDFEIAKKSWSEIKESTITELTEKEELRRILEENLKEGEIRQSVTEYGIVTVEFPSFKSHCIFIEEIPRGQLIDYILASAACFPIISPYEINDKKFIDGAYFDNIPVEMALKRGAVNVIAVDLDTIGIERKDALKEAGFLKMISCKWPLGSCLDFDPQNTKRIIRLGYLDTMKSFNVFSGEKYTFVKGEFTKRRLMEADAASCVFELDPTIVYSKEVLHKYLLEAVKEDKRKTWTEDFKIKIKKVFTNNPATLLEEEILAKRYMVKNGLLW</sequence>
<feature type="short sequence motif" description="GXGXXG" evidence="4">
    <location>
        <begin position="12"/>
        <end position="17"/>
    </location>
</feature>
<accession>A0A6P1MCN4</accession>
<feature type="coiled-coil region" evidence="5">
    <location>
        <begin position="66"/>
        <end position="93"/>
    </location>
</feature>
<evidence type="ECO:0000256" key="2">
    <source>
        <dbReference type="ARBA" id="ARBA00022963"/>
    </source>
</evidence>
<dbReference type="Pfam" id="PF01734">
    <property type="entry name" value="Patatin"/>
    <property type="match status" value="1"/>
</dbReference>
<feature type="active site" description="Proton acceptor" evidence="4">
    <location>
        <position position="150"/>
    </location>
</feature>
<keyword evidence="8" id="KW-1185">Reference proteome</keyword>
<feature type="active site" description="Nucleophile" evidence="4">
    <location>
        <position position="41"/>
    </location>
</feature>
<protein>
    <recommendedName>
        <fullName evidence="6">PNPLA domain-containing protein</fullName>
    </recommendedName>
</protein>
<keyword evidence="5" id="KW-0175">Coiled coil</keyword>
<dbReference type="CDD" id="cd07209">
    <property type="entry name" value="Pat_hypo_Ecoli_Z1214_like"/>
    <property type="match status" value="1"/>
</dbReference>
<keyword evidence="2 4" id="KW-0442">Lipid degradation</keyword>
<dbReference type="InterPro" id="IPR002641">
    <property type="entry name" value="PNPLA_dom"/>
</dbReference>
<dbReference type="InterPro" id="IPR016035">
    <property type="entry name" value="Acyl_Trfase/lysoPLipase"/>
</dbReference>
<proteinExistence type="predicted"/>
<dbReference type="EMBL" id="CP047591">
    <property type="protein sequence ID" value="QHI72410.1"/>
    <property type="molecule type" value="Genomic_DNA"/>
</dbReference>